<evidence type="ECO:0000256" key="1">
    <source>
        <dbReference type="ARBA" id="ARBA00022801"/>
    </source>
</evidence>
<organism evidence="3 4">
    <name type="scientific">Paraburkholderia panacisoli</name>
    <dbReference type="NCBI Taxonomy" id="2603818"/>
    <lineage>
        <taxon>Bacteria</taxon>
        <taxon>Pseudomonadati</taxon>
        <taxon>Pseudomonadota</taxon>
        <taxon>Betaproteobacteria</taxon>
        <taxon>Burkholderiales</taxon>
        <taxon>Burkholderiaceae</taxon>
        <taxon>Paraburkholderia</taxon>
    </lineage>
</organism>
<keyword evidence="1 3" id="KW-0378">Hydrolase</keyword>
<evidence type="ECO:0000313" key="4">
    <source>
        <dbReference type="Proteomes" id="UP000325273"/>
    </source>
</evidence>
<dbReference type="PANTHER" id="PTHR43540">
    <property type="entry name" value="PEROXYUREIDOACRYLATE/UREIDOACRYLATE AMIDOHYDROLASE-RELATED"/>
    <property type="match status" value="1"/>
</dbReference>
<dbReference type="EMBL" id="VTUZ01000038">
    <property type="protein sequence ID" value="KAA1002483.1"/>
    <property type="molecule type" value="Genomic_DNA"/>
</dbReference>
<gene>
    <name evidence="3" type="ORF">FVF58_37655</name>
</gene>
<dbReference type="GO" id="GO:0016787">
    <property type="term" value="F:hydrolase activity"/>
    <property type="evidence" value="ECO:0007669"/>
    <property type="project" value="UniProtKB-KW"/>
</dbReference>
<dbReference type="SUPFAM" id="SSF52499">
    <property type="entry name" value="Isochorismatase-like hydrolases"/>
    <property type="match status" value="1"/>
</dbReference>
<dbReference type="Pfam" id="PF00857">
    <property type="entry name" value="Isochorismatase"/>
    <property type="match status" value="1"/>
</dbReference>
<dbReference type="InterPro" id="IPR000868">
    <property type="entry name" value="Isochorismatase-like_dom"/>
</dbReference>
<dbReference type="PANTHER" id="PTHR43540:SF6">
    <property type="entry name" value="ISOCHORISMATASE-LIKE DOMAIN-CONTAINING PROTEIN"/>
    <property type="match status" value="1"/>
</dbReference>
<dbReference type="InterPro" id="IPR050272">
    <property type="entry name" value="Isochorismatase-like_hydrls"/>
</dbReference>
<protein>
    <submittedName>
        <fullName evidence="3">Cysteine hydrolase</fullName>
    </submittedName>
</protein>
<dbReference type="AlphaFoldDB" id="A0A5B0GGJ0"/>
<evidence type="ECO:0000313" key="3">
    <source>
        <dbReference type="EMBL" id="KAA1002483.1"/>
    </source>
</evidence>
<proteinExistence type="predicted"/>
<dbReference type="InterPro" id="IPR036380">
    <property type="entry name" value="Isochorismatase-like_sf"/>
</dbReference>
<name>A0A5B0GGJ0_9BURK</name>
<sequence>MCNNHNCYADPVEPALPKSDMTLDLQRTALVVIDPQIDFMSPEGRSWEVVGESVTEHNLVPNLIRLFQAAKRAGITVAISPHYYFPHDHTWKVHGPAEKFQHALGMFDRPGALTLDGFQGSGADFMPDFKQYIEDGKTIICSTHKLYGPQANDLVLQLRKQRVDQVILVGMAANLCVESHLRDLLEQGFEVAVVRDAVAGPKVPEGDGYHAALVNFRYIANALWDTDETVQRLVGGVRAAA</sequence>
<accession>A0A5B0GGJ0</accession>
<reference evidence="3 4" key="1">
    <citation type="submission" date="2019-08" db="EMBL/GenBank/DDBJ databases">
        <title>Paraburkholderia sp. DCY113.</title>
        <authorList>
            <person name="Kang J."/>
        </authorList>
    </citation>
    <scope>NUCLEOTIDE SEQUENCE [LARGE SCALE GENOMIC DNA]</scope>
    <source>
        <strain evidence="3 4">DCY113</strain>
    </source>
</reference>
<feature type="domain" description="Isochorismatase-like" evidence="2">
    <location>
        <begin position="28"/>
        <end position="224"/>
    </location>
</feature>
<dbReference type="Gene3D" id="3.40.50.850">
    <property type="entry name" value="Isochorismatase-like"/>
    <property type="match status" value="1"/>
</dbReference>
<evidence type="ECO:0000259" key="2">
    <source>
        <dbReference type="Pfam" id="PF00857"/>
    </source>
</evidence>
<dbReference type="RefSeq" id="WP_149674757.1">
    <property type="nucleotide sequence ID" value="NZ_VTUZ01000038.1"/>
</dbReference>
<dbReference type="Proteomes" id="UP000325273">
    <property type="component" value="Unassembled WGS sequence"/>
</dbReference>
<keyword evidence="4" id="KW-1185">Reference proteome</keyword>
<comment type="caution">
    <text evidence="3">The sequence shown here is derived from an EMBL/GenBank/DDBJ whole genome shotgun (WGS) entry which is preliminary data.</text>
</comment>
<dbReference type="CDD" id="cd00431">
    <property type="entry name" value="cysteine_hydrolases"/>
    <property type="match status" value="1"/>
</dbReference>